<dbReference type="AlphaFoldDB" id="A0A077EJS4"/>
<sequence length="271" mass="31571">MKIKDLFLTQEEFEVKEISKGILKTFPVPENLSKYYESKDYISHHQEDKSLKTKIYKFFQQFNLKYKKSILDAEVKTGNKILDYGCGAGEFLNFIKTSYEIYGIEPNESARNAAKQKTGEANIKNSLSEIEDYSLDAMTLWHVFEHIDNYEGFLEEVYKKIKPKGKLIIAVPNYKSHDAEYYKEYWAAYDVPRHIFHFSKEGIKSIFNNGRWSLKKISPLLLDSYYISIISEKYKKNSFSWLKGGIRGAISNNKASKTGDFSSLIYIIEKI</sequence>
<reference evidence="1" key="1">
    <citation type="journal article" date="2013" name="Lancet">
        <title>First case of E anophelis outbreak in an intensive-care unit.</title>
        <authorList>
            <person name="Teo J."/>
            <person name="Tan S.Y."/>
            <person name="Tay M."/>
            <person name="Ding Y."/>
            <person name="Kjelleberg S."/>
            <person name="Givskov M."/>
            <person name="Lin R.T."/>
            <person name="Yang L."/>
        </authorList>
    </citation>
    <scope>NUCLEOTIDE SEQUENCE [LARGE SCALE GENOMIC DNA]</scope>
    <source>
        <strain evidence="1">NUHP1</strain>
    </source>
</reference>
<dbReference type="PANTHER" id="PTHR43861">
    <property type="entry name" value="TRANS-ACONITATE 2-METHYLTRANSFERASE-RELATED"/>
    <property type="match status" value="1"/>
</dbReference>
<organism evidence="1 2">
    <name type="scientific">Elizabethkingia anophelis NUHP1</name>
    <dbReference type="NCBI Taxonomy" id="1338011"/>
    <lineage>
        <taxon>Bacteria</taxon>
        <taxon>Pseudomonadati</taxon>
        <taxon>Bacteroidota</taxon>
        <taxon>Flavobacteriia</taxon>
        <taxon>Flavobacteriales</taxon>
        <taxon>Weeksellaceae</taxon>
        <taxon>Elizabethkingia</taxon>
    </lineage>
</organism>
<dbReference type="Gene3D" id="3.40.50.150">
    <property type="entry name" value="Vaccinia Virus protein VP39"/>
    <property type="match status" value="1"/>
</dbReference>
<dbReference type="EMBL" id="CP007547">
    <property type="protein sequence ID" value="AIL47846.1"/>
    <property type="molecule type" value="Genomic_DNA"/>
</dbReference>
<proteinExistence type="predicted"/>
<reference evidence="1" key="2">
    <citation type="journal article" date="2015" name="Genome Biol. Evol.">
        <title>Complete Genome Sequence and Transcriptomic Analysis of the Novel Pathogen Elizabethkingia anophelis in Response to Oxidative Stress.</title>
        <authorList>
            <person name="Li Y."/>
            <person name="Liu Y."/>
            <person name="Chew S.C."/>
            <person name="Tay M."/>
            <person name="Salido M.M."/>
            <person name="Teo J."/>
            <person name="Lauro F.M."/>
            <person name="Givskov M."/>
            <person name="Yang L."/>
        </authorList>
    </citation>
    <scope>NUCLEOTIDE SEQUENCE</scope>
    <source>
        <strain evidence="1">NUHP1</strain>
    </source>
</reference>
<protein>
    <submittedName>
        <fullName evidence="1">SAM-dependent methyltransferase</fullName>
    </submittedName>
</protein>
<dbReference type="eggNOG" id="COG2227">
    <property type="taxonomic scope" value="Bacteria"/>
</dbReference>
<dbReference type="KEGG" id="eao:BD94_4071"/>
<keyword evidence="1" id="KW-0808">Transferase</keyword>
<dbReference type="GO" id="GO:0032259">
    <property type="term" value="P:methylation"/>
    <property type="evidence" value="ECO:0007669"/>
    <property type="project" value="UniProtKB-KW"/>
</dbReference>
<dbReference type="InterPro" id="IPR029063">
    <property type="entry name" value="SAM-dependent_MTases_sf"/>
</dbReference>
<dbReference type="PANTHER" id="PTHR43861:SF6">
    <property type="entry name" value="METHYLTRANSFERASE TYPE 11"/>
    <property type="match status" value="1"/>
</dbReference>
<accession>A0A077EJS4</accession>
<evidence type="ECO:0000313" key="2">
    <source>
        <dbReference type="Proteomes" id="UP000028933"/>
    </source>
</evidence>
<dbReference type="SUPFAM" id="SSF53335">
    <property type="entry name" value="S-adenosyl-L-methionine-dependent methyltransferases"/>
    <property type="match status" value="1"/>
</dbReference>
<dbReference type="CDD" id="cd02440">
    <property type="entry name" value="AdoMet_MTases"/>
    <property type="match status" value="1"/>
</dbReference>
<dbReference type="HOGENOM" id="CLU_068669_1_0_10"/>
<dbReference type="Proteomes" id="UP000028933">
    <property type="component" value="Chromosome"/>
</dbReference>
<dbReference type="RefSeq" id="WP_024563857.1">
    <property type="nucleotide sequence ID" value="NZ_CP007547.1"/>
</dbReference>
<keyword evidence="1" id="KW-0489">Methyltransferase</keyword>
<dbReference type="Pfam" id="PF13489">
    <property type="entry name" value="Methyltransf_23"/>
    <property type="match status" value="1"/>
</dbReference>
<name>A0A077EJS4_9FLAO</name>
<evidence type="ECO:0000313" key="1">
    <source>
        <dbReference type="EMBL" id="AIL47846.1"/>
    </source>
</evidence>
<dbReference type="STRING" id="1338011.BD94_4071"/>
<dbReference type="GO" id="GO:0008168">
    <property type="term" value="F:methyltransferase activity"/>
    <property type="evidence" value="ECO:0007669"/>
    <property type="project" value="UniProtKB-KW"/>
</dbReference>
<gene>
    <name evidence="1" type="ORF">BD94_4071</name>
</gene>